<dbReference type="SUPFAM" id="SSF52402">
    <property type="entry name" value="Adenine nucleotide alpha hydrolases-like"/>
    <property type="match status" value="1"/>
</dbReference>
<dbReference type="GO" id="GO:0005524">
    <property type="term" value="F:ATP binding"/>
    <property type="evidence" value="ECO:0007669"/>
    <property type="project" value="UniProtKB-UniRule"/>
</dbReference>
<dbReference type="InterPro" id="IPR012795">
    <property type="entry name" value="tRNA_Ile_lys_synt_N"/>
</dbReference>
<organism evidence="10 11">
    <name type="scientific">Salinibacter ruber</name>
    <dbReference type="NCBI Taxonomy" id="146919"/>
    <lineage>
        <taxon>Bacteria</taxon>
        <taxon>Pseudomonadati</taxon>
        <taxon>Rhodothermota</taxon>
        <taxon>Rhodothermia</taxon>
        <taxon>Rhodothermales</taxon>
        <taxon>Salinibacteraceae</taxon>
        <taxon>Salinibacter</taxon>
    </lineage>
</organism>
<dbReference type="CDD" id="cd01992">
    <property type="entry name" value="TilS_N"/>
    <property type="match status" value="1"/>
</dbReference>
<dbReference type="EMBL" id="JANUAU010000002">
    <property type="protein sequence ID" value="MCS3677029.1"/>
    <property type="molecule type" value="Genomic_DNA"/>
</dbReference>
<evidence type="ECO:0000256" key="7">
    <source>
        <dbReference type="ARBA" id="ARBA00048539"/>
    </source>
</evidence>
<dbReference type="EC" id="6.3.4.19" evidence="8"/>
<evidence type="ECO:0000313" key="10">
    <source>
        <dbReference type="EMBL" id="MCS3677029.1"/>
    </source>
</evidence>
<evidence type="ECO:0000259" key="9">
    <source>
        <dbReference type="SMART" id="SM00977"/>
    </source>
</evidence>
<dbReference type="RefSeq" id="WP_259079610.1">
    <property type="nucleotide sequence ID" value="NZ_JANUAU010000002.1"/>
</dbReference>
<evidence type="ECO:0000256" key="2">
    <source>
        <dbReference type="ARBA" id="ARBA00022490"/>
    </source>
</evidence>
<proteinExistence type="inferred from homology"/>
<dbReference type="NCBIfam" id="TIGR02433">
    <property type="entry name" value="lysidine_TilS_C"/>
    <property type="match status" value="1"/>
</dbReference>
<dbReference type="InterPro" id="IPR015262">
    <property type="entry name" value="tRNA_Ile_lys_synt_subst-bd"/>
</dbReference>
<dbReference type="GO" id="GO:0005737">
    <property type="term" value="C:cytoplasm"/>
    <property type="evidence" value="ECO:0007669"/>
    <property type="project" value="UniProtKB-SubCell"/>
</dbReference>
<evidence type="ECO:0000256" key="4">
    <source>
        <dbReference type="ARBA" id="ARBA00022694"/>
    </source>
</evidence>
<gene>
    <name evidence="8" type="primary">tilS</name>
    <name evidence="10" type="ORF">GGP71_000936</name>
</gene>
<protein>
    <recommendedName>
        <fullName evidence="8">tRNA(Ile)-lysidine synthase</fullName>
        <ecNumber evidence="8">6.3.4.19</ecNumber>
    </recommendedName>
    <alternativeName>
        <fullName evidence="8">tRNA(Ile)-2-lysyl-cytidine synthase</fullName>
    </alternativeName>
    <alternativeName>
        <fullName evidence="8">tRNA(Ile)-lysidine synthetase</fullName>
    </alternativeName>
</protein>
<dbReference type="Pfam" id="PF09179">
    <property type="entry name" value="TilS"/>
    <property type="match status" value="1"/>
</dbReference>
<dbReference type="InterPro" id="IPR012796">
    <property type="entry name" value="Lysidine-tRNA-synth_C"/>
</dbReference>
<keyword evidence="6 8" id="KW-0067">ATP-binding</keyword>
<dbReference type="HAMAP" id="MF_01161">
    <property type="entry name" value="tRNA_Ile_lys_synt"/>
    <property type="match status" value="1"/>
</dbReference>
<evidence type="ECO:0000256" key="1">
    <source>
        <dbReference type="ARBA" id="ARBA00004496"/>
    </source>
</evidence>
<keyword evidence="5 8" id="KW-0547">Nucleotide-binding</keyword>
<dbReference type="GO" id="GO:0032267">
    <property type="term" value="F:tRNA(Ile)-lysidine synthase activity"/>
    <property type="evidence" value="ECO:0007669"/>
    <property type="project" value="UniProtKB-EC"/>
</dbReference>
<sequence>MPHPLVDTVAAFSDRHALLDEGPVLVAASGGVDSMTCLSVLRRLDVDVHALHVNYGLRAGADGDEALVRRWCQEQSPAVPLSVVALDAKARAASEDESLQAAARRLRYDALAAAAAEIGAPVVATGHHRDDQAETLLLNLVRGSGPEGMAGMRPARPLEADPSVSLVRPLLDARRDTIEAYAESMGLPWRTDPTNQRHDYDRGVIRTEILPRLEAHFEGATDALARSGDLMQEYVDQALRPALKRRMSRAYTDHEAGGALSVGALRKAPPVWRRRLLLEALRRALPTAPYSRAVAEELEALVEAQVGRRMEVGAGTVWRERGRLRFVPDAATPDPLSPTPIDWGTPVAIPQGRLRVELCDGRPASLASGPPHLAYADADRLGTALTVRPWAEGDRFRPLGLDGTKLVSDVLTEARVPPHRRTHVSVLCRGDRIAWVVGHRLDHRVRVRPDTDRVARLVLRPREKPSDN</sequence>
<dbReference type="NCBIfam" id="TIGR02432">
    <property type="entry name" value="lysidine_TilS_N"/>
    <property type="match status" value="1"/>
</dbReference>
<comment type="similarity">
    <text evidence="8">Belongs to the tRNA(Ile)-lysidine synthase family.</text>
</comment>
<feature type="domain" description="Lysidine-tRNA(Ile) synthetase C-terminal" evidence="9">
    <location>
        <begin position="385"/>
        <end position="459"/>
    </location>
</feature>
<dbReference type="AlphaFoldDB" id="A0A9X2PUZ0"/>
<feature type="binding site" evidence="8">
    <location>
        <begin position="29"/>
        <end position="34"/>
    </location>
    <ligand>
        <name>ATP</name>
        <dbReference type="ChEBI" id="CHEBI:30616"/>
    </ligand>
</feature>
<keyword evidence="2 8" id="KW-0963">Cytoplasm</keyword>
<evidence type="ECO:0000256" key="3">
    <source>
        <dbReference type="ARBA" id="ARBA00022598"/>
    </source>
</evidence>
<dbReference type="Gene3D" id="3.40.50.620">
    <property type="entry name" value="HUPs"/>
    <property type="match status" value="1"/>
</dbReference>
<dbReference type="SMART" id="SM00977">
    <property type="entry name" value="TilS_C"/>
    <property type="match status" value="1"/>
</dbReference>
<evidence type="ECO:0000256" key="6">
    <source>
        <dbReference type="ARBA" id="ARBA00022840"/>
    </source>
</evidence>
<dbReference type="InterPro" id="IPR012094">
    <property type="entry name" value="tRNA_Ile_lys_synt"/>
</dbReference>
<dbReference type="Proteomes" id="UP001155027">
    <property type="component" value="Unassembled WGS sequence"/>
</dbReference>
<dbReference type="Pfam" id="PF01171">
    <property type="entry name" value="ATP_bind_3"/>
    <property type="match status" value="1"/>
</dbReference>
<evidence type="ECO:0000256" key="8">
    <source>
        <dbReference type="HAMAP-Rule" id="MF_01161"/>
    </source>
</evidence>
<evidence type="ECO:0000313" key="11">
    <source>
        <dbReference type="Proteomes" id="UP001155027"/>
    </source>
</evidence>
<comment type="caution">
    <text evidence="10">The sequence shown here is derived from an EMBL/GenBank/DDBJ whole genome shotgun (WGS) entry which is preliminary data.</text>
</comment>
<dbReference type="PANTHER" id="PTHR43033:SF1">
    <property type="entry name" value="TRNA(ILE)-LYSIDINE SYNTHASE-RELATED"/>
    <property type="match status" value="1"/>
</dbReference>
<accession>A0A9X2PUZ0</accession>
<dbReference type="InterPro" id="IPR014729">
    <property type="entry name" value="Rossmann-like_a/b/a_fold"/>
</dbReference>
<dbReference type="Pfam" id="PF11734">
    <property type="entry name" value="TilS_C"/>
    <property type="match status" value="1"/>
</dbReference>
<dbReference type="SUPFAM" id="SSF56037">
    <property type="entry name" value="PheT/TilS domain"/>
    <property type="match status" value="1"/>
</dbReference>
<comment type="function">
    <text evidence="8">Ligates lysine onto the cytidine present at position 34 of the AUA codon-specific tRNA(Ile) that contains the anticodon CAU, in an ATP-dependent manner. Cytidine is converted to lysidine, thus changing the amino acid specificity of the tRNA from methionine to isoleucine.</text>
</comment>
<comment type="subcellular location">
    <subcellularLocation>
        <location evidence="1 8">Cytoplasm</location>
    </subcellularLocation>
</comment>
<dbReference type="PANTHER" id="PTHR43033">
    <property type="entry name" value="TRNA(ILE)-LYSIDINE SYNTHASE-RELATED"/>
    <property type="match status" value="1"/>
</dbReference>
<keyword evidence="3 8" id="KW-0436">Ligase</keyword>
<keyword evidence="4 8" id="KW-0819">tRNA processing</keyword>
<dbReference type="InterPro" id="IPR011063">
    <property type="entry name" value="TilS/TtcA_N"/>
</dbReference>
<name>A0A9X2PUZ0_9BACT</name>
<evidence type="ECO:0000256" key="5">
    <source>
        <dbReference type="ARBA" id="ARBA00022741"/>
    </source>
</evidence>
<reference evidence="10" key="1">
    <citation type="submission" date="2022-08" db="EMBL/GenBank/DDBJ databases">
        <title>Genomic Encyclopedia of Type Strains, Phase V (KMG-V): Genome sequencing to study the core and pangenomes of soil and plant-associated prokaryotes.</title>
        <authorList>
            <person name="Whitman W."/>
        </authorList>
    </citation>
    <scope>NUCLEOTIDE SEQUENCE</scope>
    <source>
        <strain evidence="10">0</strain>
    </source>
</reference>
<dbReference type="GO" id="GO:0006400">
    <property type="term" value="P:tRNA modification"/>
    <property type="evidence" value="ECO:0007669"/>
    <property type="project" value="UniProtKB-UniRule"/>
</dbReference>
<comment type="domain">
    <text evidence="8">The N-terminal region contains the highly conserved SGGXDS motif, predicted to be a P-loop motif involved in ATP binding.</text>
</comment>
<comment type="catalytic activity">
    <reaction evidence="7 8">
        <text>cytidine(34) in tRNA(Ile2) + L-lysine + ATP = lysidine(34) in tRNA(Ile2) + AMP + diphosphate + H(+)</text>
        <dbReference type="Rhea" id="RHEA:43744"/>
        <dbReference type="Rhea" id="RHEA-COMP:10625"/>
        <dbReference type="Rhea" id="RHEA-COMP:10670"/>
        <dbReference type="ChEBI" id="CHEBI:15378"/>
        <dbReference type="ChEBI" id="CHEBI:30616"/>
        <dbReference type="ChEBI" id="CHEBI:32551"/>
        <dbReference type="ChEBI" id="CHEBI:33019"/>
        <dbReference type="ChEBI" id="CHEBI:82748"/>
        <dbReference type="ChEBI" id="CHEBI:83665"/>
        <dbReference type="ChEBI" id="CHEBI:456215"/>
        <dbReference type="EC" id="6.3.4.19"/>
    </reaction>
</comment>